<dbReference type="Pfam" id="PF22023">
    <property type="entry name" value="Pus10_THUMP_arc"/>
    <property type="match status" value="1"/>
</dbReference>
<organism evidence="2">
    <name type="scientific">marine sediment metagenome</name>
    <dbReference type="NCBI Taxonomy" id="412755"/>
    <lineage>
        <taxon>unclassified sequences</taxon>
        <taxon>metagenomes</taxon>
        <taxon>ecological metagenomes</taxon>
    </lineage>
</organism>
<evidence type="ECO:0000259" key="1">
    <source>
        <dbReference type="Pfam" id="PF22023"/>
    </source>
</evidence>
<protein>
    <recommendedName>
        <fullName evidence="1">Pus10 THUMP domain-containing protein</fullName>
    </recommendedName>
</protein>
<feature type="domain" description="Pus10 THUMP" evidence="1">
    <location>
        <begin position="89"/>
        <end position="165"/>
    </location>
</feature>
<proteinExistence type="predicted"/>
<dbReference type="InterPro" id="IPR055174">
    <property type="entry name" value="Pus10_THUMP_arc"/>
</dbReference>
<gene>
    <name evidence="2" type="ORF">S01H4_27207</name>
</gene>
<name>X1BZ89_9ZZZZ</name>
<comment type="caution">
    <text evidence="2">The sequence shown here is derived from an EMBL/GenBank/DDBJ whole genome shotgun (WGS) entry which is preliminary data.</text>
</comment>
<dbReference type="AlphaFoldDB" id="X1BZ89"/>
<feature type="non-terminal residue" evidence="2">
    <location>
        <position position="208"/>
    </location>
</feature>
<sequence>MFSLLGTDTTNYDRGKSLLLAMTMENHRTYLSQKDNYDNASQILKLLAENAKFTPAQSVLEKEGIEYNKPDFDEKCYLCEEIFNDTDVYVKKAEDYLKNIEFTNFLIGTALDAQIINREDNFKATHNLLEAESFKNHFNREVGKELSLMLNKPAEFRMPDITIIFSIKFGSFDITILLRSIFIYGRYNKFVRGIPQTHWDCRLCRGKG</sequence>
<evidence type="ECO:0000313" key="2">
    <source>
        <dbReference type="EMBL" id="GAG89498.1"/>
    </source>
</evidence>
<accession>X1BZ89</accession>
<dbReference type="EMBL" id="BART01013249">
    <property type="protein sequence ID" value="GAG89498.1"/>
    <property type="molecule type" value="Genomic_DNA"/>
</dbReference>
<reference evidence="2" key="1">
    <citation type="journal article" date="2014" name="Front. Microbiol.">
        <title>High frequency of phylogenetically diverse reductive dehalogenase-homologous genes in deep subseafloor sedimentary metagenomes.</title>
        <authorList>
            <person name="Kawai M."/>
            <person name="Futagami T."/>
            <person name="Toyoda A."/>
            <person name="Takaki Y."/>
            <person name="Nishi S."/>
            <person name="Hori S."/>
            <person name="Arai W."/>
            <person name="Tsubouchi T."/>
            <person name="Morono Y."/>
            <person name="Uchiyama I."/>
            <person name="Ito T."/>
            <person name="Fujiyama A."/>
            <person name="Inagaki F."/>
            <person name="Takami H."/>
        </authorList>
    </citation>
    <scope>NUCLEOTIDE SEQUENCE</scope>
    <source>
        <strain evidence="2">Expedition CK06-06</strain>
    </source>
</reference>